<evidence type="ECO:0000313" key="3">
    <source>
        <dbReference type="EMBL" id="WAR44986.1"/>
    </source>
</evidence>
<dbReference type="PANTHER" id="PTHR10794:SF94">
    <property type="entry name" value="ESTERASE YHET-RELATED"/>
    <property type="match status" value="1"/>
</dbReference>
<organism evidence="3 4">
    <name type="scientific">Methylomonas rapida</name>
    <dbReference type="NCBI Taxonomy" id="2963939"/>
    <lineage>
        <taxon>Bacteria</taxon>
        <taxon>Pseudomonadati</taxon>
        <taxon>Pseudomonadota</taxon>
        <taxon>Gammaproteobacteria</taxon>
        <taxon>Methylococcales</taxon>
        <taxon>Methylococcaceae</taxon>
        <taxon>Methylomonas</taxon>
    </lineage>
</organism>
<evidence type="ECO:0000256" key="1">
    <source>
        <dbReference type="ARBA" id="ARBA00010884"/>
    </source>
</evidence>
<dbReference type="Pfam" id="PF00561">
    <property type="entry name" value="Abhydrolase_1"/>
    <property type="match status" value="1"/>
</dbReference>
<comment type="similarity">
    <text evidence="1">Belongs to the AB hydrolase superfamily. AB hydrolase 4 family.</text>
</comment>
<reference evidence="3" key="1">
    <citation type="submission" date="2022-11" db="EMBL/GenBank/DDBJ databases">
        <title>Methylomonas rapida sp. nov., Carotenoid-Producing Obligate Methanotrophs with High Growth Characteristics and Biotechnological Potential.</title>
        <authorList>
            <person name="Tikhonova E.N."/>
            <person name="Suleimanov R.Z."/>
            <person name="Miroshnikov K."/>
            <person name="Oshkin I.Y."/>
            <person name="Belova S.E."/>
            <person name="Danilova O.V."/>
            <person name="Ashikhmin A."/>
            <person name="Konopkin A."/>
            <person name="But S.Y."/>
            <person name="Khmelenina V.N."/>
            <person name="Kuznetsov N."/>
            <person name="Pimenov N.V."/>
            <person name="Dedysh S.N."/>
        </authorList>
    </citation>
    <scope>NUCLEOTIDE SEQUENCE</scope>
    <source>
        <strain evidence="3">MP1</strain>
    </source>
</reference>
<dbReference type="GO" id="GO:0016787">
    <property type="term" value="F:hydrolase activity"/>
    <property type="evidence" value="ECO:0007669"/>
    <property type="project" value="UniProtKB-KW"/>
</dbReference>
<dbReference type="NCBIfam" id="NF008218">
    <property type="entry name" value="PRK10985.1"/>
    <property type="match status" value="1"/>
</dbReference>
<dbReference type="InterPro" id="IPR000073">
    <property type="entry name" value="AB_hydrolase_1"/>
</dbReference>
<dbReference type="Proteomes" id="UP001162780">
    <property type="component" value="Chromosome"/>
</dbReference>
<sequence>MSIIHHCFEPAWWLNNPHLQTVYPALLRKPPTLMRKRQRLFTEDGDFIDLDWYGDDDRAIVILLHGLAGSSQSGYILGLQHVLKQHGFSSVAMNFRGCSGEPNRLARSYHSGETEDIEFVYQSLRQQFPKSALAAVGFSLGGNVLLKWLGEQGCKVKLFAAAAICVPLVLSACATRLDHGVSRLYRGYLLNELKRYINIKKRYLLTNGRMAEAEKLIQLGDLSSVQSFWQYDDLVVARLHDFKDVNDYYRRASSRQFLPKIRVPSLLIQARDDPFMTPDVLPSADELSSAVELEICSNGGHVGFIEKRRGFGHRYWLEKRIPAFLGDKLKN</sequence>
<evidence type="ECO:0000313" key="4">
    <source>
        <dbReference type="Proteomes" id="UP001162780"/>
    </source>
</evidence>
<dbReference type="SUPFAM" id="SSF53474">
    <property type="entry name" value="alpha/beta-Hydrolases"/>
    <property type="match status" value="1"/>
</dbReference>
<dbReference type="EMBL" id="CP113517">
    <property type="protein sequence ID" value="WAR44986.1"/>
    <property type="molecule type" value="Genomic_DNA"/>
</dbReference>
<keyword evidence="4" id="KW-1185">Reference proteome</keyword>
<proteinExistence type="inferred from homology"/>
<dbReference type="RefSeq" id="WP_255189952.1">
    <property type="nucleotide sequence ID" value="NZ_CP113517.1"/>
</dbReference>
<protein>
    <submittedName>
        <fullName evidence="3">Hydrolase</fullName>
    </submittedName>
</protein>
<name>A0ABY7GKF9_9GAMM</name>
<accession>A0ABY7GKF9</accession>
<dbReference type="InterPro" id="IPR050960">
    <property type="entry name" value="AB_hydrolase_4_sf"/>
</dbReference>
<dbReference type="PIRSF" id="PIRSF005211">
    <property type="entry name" value="Ab_hydro_YheT"/>
    <property type="match status" value="1"/>
</dbReference>
<feature type="domain" description="AB hydrolase-1" evidence="2">
    <location>
        <begin position="60"/>
        <end position="307"/>
    </location>
</feature>
<keyword evidence="3" id="KW-0378">Hydrolase</keyword>
<dbReference type="PANTHER" id="PTHR10794">
    <property type="entry name" value="ABHYDROLASE DOMAIN-CONTAINING PROTEIN"/>
    <property type="match status" value="1"/>
</dbReference>
<evidence type="ECO:0000259" key="2">
    <source>
        <dbReference type="Pfam" id="PF00561"/>
    </source>
</evidence>
<dbReference type="InterPro" id="IPR012020">
    <property type="entry name" value="ABHD4"/>
</dbReference>
<dbReference type="InterPro" id="IPR029058">
    <property type="entry name" value="AB_hydrolase_fold"/>
</dbReference>
<dbReference type="Gene3D" id="3.40.50.1820">
    <property type="entry name" value="alpha/beta hydrolase"/>
    <property type="match status" value="1"/>
</dbReference>
<gene>
    <name evidence="3" type="ORF">NM686_000320</name>
</gene>